<keyword evidence="7" id="KW-0333">Golgi apparatus</keyword>
<dbReference type="GO" id="GO:0000139">
    <property type="term" value="C:Golgi membrane"/>
    <property type="evidence" value="ECO:0007669"/>
    <property type="project" value="UniProtKB-SubCell"/>
</dbReference>
<organism evidence="10 11">
    <name type="scientific">Babesia divergens</name>
    <dbReference type="NCBI Taxonomy" id="32595"/>
    <lineage>
        <taxon>Eukaryota</taxon>
        <taxon>Sar</taxon>
        <taxon>Alveolata</taxon>
        <taxon>Apicomplexa</taxon>
        <taxon>Aconoidasida</taxon>
        <taxon>Piroplasmida</taxon>
        <taxon>Babesiidae</taxon>
        <taxon>Babesia</taxon>
    </lineage>
</organism>
<comment type="similarity">
    <text evidence="3 9">Belongs to the KISH family.</text>
</comment>
<dbReference type="PANTHER" id="PTHR13229">
    <property type="entry name" value="PROTEIN KISH-A"/>
    <property type="match status" value="1"/>
</dbReference>
<evidence type="ECO:0000313" key="11">
    <source>
        <dbReference type="Proteomes" id="UP001195914"/>
    </source>
</evidence>
<reference evidence="10" key="1">
    <citation type="journal article" date="2014" name="Nucleic Acids Res.">
        <title>The evolutionary dynamics of variant antigen genes in Babesia reveal a history of genomic innovation underlying host-parasite interaction.</title>
        <authorList>
            <person name="Jackson A.P."/>
            <person name="Otto T.D."/>
            <person name="Darby A."/>
            <person name="Ramaprasad A."/>
            <person name="Xia D."/>
            <person name="Echaide I.E."/>
            <person name="Farber M."/>
            <person name="Gahlot S."/>
            <person name="Gamble J."/>
            <person name="Gupta D."/>
            <person name="Gupta Y."/>
            <person name="Jackson L."/>
            <person name="Malandrin L."/>
            <person name="Malas T.B."/>
            <person name="Moussa E."/>
            <person name="Nair M."/>
            <person name="Reid A.J."/>
            <person name="Sanders M."/>
            <person name="Sharma J."/>
            <person name="Tracey A."/>
            <person name="Quail M.A."/>
            <person name="Weir W."/>
            <person name="Wastling J.M."/>
            <person name="Hall N."/>
            <person name="Willadsen P."/>
            <person name="Lingelbach K."/>
            <person name="Shiels B."/>
            <person name="Tait A."/>
            <person name="Berriman M."/>
            <person name="Allred D.R."/>
            <person name="Pain A."/>
        </authorList>
    </citation>
    <scope>NUCLEOTIDE SEQUENCE</scope>
    <source>
        <strain evidence="10">1802A</strain>
    </source>
</reference>
<keyword evidence="6 9" id="KW-1133">Transmembrane helix</keyword>
<evidence type="ECO:0000256" key="5">
    <source>
        <dbReference type="ARBA" id="ARBA00022729"/>
    </source>
</evidence>
<dbReference type="Proteomes" id="UP001195914">
    <property type="component" value="Unassembled WGS sequence"/>
</dbReference>
<keyword evidence="11" id="KW-1185">Reference proteome</keyword>
<comment type="caution">
    <text evidence="10">The sequence shown here is derived from an EMBL/GenBank/DDBJ whole genome shotgun (WGS) entry which is preliminary data.</text>
</comment>
<sequence length="72" mass="8046">MTALLNLPSFTTVLLLTICTSSYLKSFFPRLLHARRPGFKGILGKFAVIGDRLSPYVSLGCVFCAFWTLAFR</sequence>
<comment type="subcellular location">
    <subcellularLocation>
        <location evidence="2">Golgi apparatus membrane</location>
        <topology evidence="2">Single-pass type I membrane protein</topology>
    </subcellularLocation>
</comment>
<evidence type="ECO:0000256" key="2">
    <source>
        <dbReference type="ARBA" id="ARBA00004614"/>
    </source>
</evidence>
<keyword evidence="4 9" id="KW-0812">Transmembrane</keyword>
<evidence type="ECO:0000256" key="8">
    <source>
        <dbReference type="ARBA" id="ARBA00023136"/>
    </source>
</evidence>
<evidence type="ECO:0000256" key="1">
    <source>
        <dbReference type="ARBA" id="ARBA00002154"/>
    </source>
</evidence>
<evidence type="ECO:0000256" key="3">
    <source>
        <dbReference type="ARBA" id="ARBA00008961"/>
    </source>
</evidence>
<keyword evidence="8 9" id="KW-0472">Membrane</keyword>
<comment type="function">
    <text evidence="1 9">Involved in the early part of the secretory pathway.</text>
</comment>
<feature type="transmembrane region" description="Helical" evidence="9">
    <location>
        <begin position="53"/>
        <end position="71"/>
    </location>
</feature>
<evidence type="ECO:0000313" key="10">
    <source>
        <dbReference type="EMBL" id="KAK1933170.1"/>
    </source>
</evidence>
<comment type="caution">
    <text evidence="9">Lacks conserved residue(s) required for the propagation of feature annotation.</text>
</comment>
<evidence type="ECO:0000256" key="9">
    <source>
        <dbReference type="RuleBase" id="RU910717"/>
    </source>
</evidence>
<keyword evidence="5" id="KW-0732">Signal</keyword>
<evidence type="ECO:0000256" key="6">
    <source>
        <dbReference type="ARBA" id="ARBA00022989"/>
    </source>
</evidence>
<protein>
    <recommendedName>
        <fullName evidence="9">Protein kish</fullName>
    </recommendedName>
</protein>
<name>A0AAD9LEB2_BABDI</name>
<accession>A0AAD9LEB2</accession>
<reference evidence="10" key="2">
    <citation type="submission" date="2021-05" db="EMBL/GenBank/DDBJ databases">
        <authorList>
            <person name="Pain A."/>
        </authorList>
    </citation>
    <scope>NUCLEOTIDE SEQUENCE</scope>
    <source>
        <strain evidence="10">1802A</strain>
    </source>
</reference>
<feature type="transmembrane region" description="Helical" evidence="9">
    <location>
        <begin position="12"/>
        <end position="32"/>
    </location>
</feature>
<dbReference type="AlphaFoldDB" id="A0AAD9LEB2"/>
<gene>
    <name evidence="10" type="ORF">X943_002503</name>
</gene>
<evidence type="ECO:0000256" key="4">
    <source>
        <dbReference type="ARBA" id="ARBA00022692"/>
    </source>
</evidence>
<dbReference type="EMBL" id="JAHBMH010000073">
    <property type="protein sequence ID" value="KAK1933170.1"/>
    <property type="molecule type" value="Genomic_DNA"/>
</dbReference>
<dbReference type="InterPro" id="IPR009653">
    <property type="entry name" value="Ksh1"/>
</dbReference>
<dbReference type="InterPro" id="IPR051523">
    <property type="entry name" value="KISH_domain"/>
</dbReference>
<proteinExistence type="inferred from homology"/>
<dbReference type="Pfam" id="PF06842">
    <property type="entry name" value="DUF1242"/>
    <property type="match status" value="1"/>
</dbReference>
<evidence type="ECO:0000256" key="7">
    <source>
        <dbReference type="ARBA" id="ARBA00023034"/>
    </source>
</evidence>